<dbReference type="InterPro" id="IPR004919">
    <property type="entry name" value="GmrSD_N"/>
</dbReference>
<dbReference type="PANTHER" id="PTHR35149">
    <property type="entry name" value="SLL5132 PROTEIN"/>
    <property type="match status" value="1"/>
</dbReference>
<dbReference type="Pfam" id="PF25202">
    <property type="entry name" value="DUF7834"/>
    <property type="match status" value="1"/>
</dbReference>
<dbReference type="AlphaFoldDB" id="A0A378QM24"/>
<name>A0A378QM24_9GAMM</name>
<protein>
    <submittedName>
        <fullName evidence="6">Uncharacterized conserved protein</fullName>
    </submittedName>
</protein>
<dbReference type="Proteomes" id="UP000254618">
    <property type="component" value="Unassembled WGS sequence"/>
</dbReference>
<dbReference type="RefSeq" id="WP_079324923.1">
    <property type="nucleotide sequence ID" value="NZ_MXAP01000043.1"/>
</dbReference>
<evidence type="ECO:0000313" key="8">
    <source>
        <dbReference type="Proteomes" id="UP000254618"/>
    </source>
</evidence>
<organism evidence="6 8">
    <name type="scientific">Moraxella equi</name>
    <dbReference type="NCBI Taxonomy" id="60442"/>
    <lineage>
        <taxon>Bacteria</taxon>
        <taxon>Pseudomonadati</taxon>
        <taxon>Pseudomonadota</taxon>
        <taxon>Gammaproteobacteria</taxon>
        <taxon>Moraxellales</taxon>
        <taxon>Moraxellaceae</taxon>
        <taxon>Moraxella</taxon>
    </lineage>
</organism>
<feature type="region of interest" description="Disordered" evidence="1">
    <location>
        <begin position="698"/>
        <end position="720"/>
    </location>
</feature>
<dbReference type="InterPro" id="IPR011089">
    <property type="entry name" value="GmrSD_C"/>
</dbReference>
<proteinExistence type="predicted"/>
<dbReference type="EMBL" id="MXAP01000043">
    <property type="protein sequence ID" value="OPH39253.1"/>
    <property type="molecule type" value="Genomic_DNA"/>
</dbReference>
<evidence type="ECO:0000313" key="7">
    <source>
        <dbReference type="Proteomes" id="UP000190777"/>
    </source>
</evidence>
<gene>
    <name evidence="5" type="ORF">B5J93_04340</name>
    <name evidence="6" type="ORF">NCTC11012_00104</name>
</gene>
<evidence type="ECO:0000313" key="5">
    <source>
        <dbReference type="EMBL" id="OPH39253.1"/>
    </source>
</evidence>
<evidence type="ECO:0000259" key="4">
    <source>
        <dbReference type="Pfam" id="PF25202"/>
    </source>
</evidence>
<reference evidence="6 8" key="2">
    <citation type="submission" date="2018-06" db="EMBL/GenBank/DDBJ databases">
        <authorList>
            <consortium name="Pathogen Informatics"/>
            <person name="Doyle S."/>
        </authorList>
    </citation>
    <scope>NUCLEOTIDE SEQUENCE [LARGE SCALE GENOMIC DNA]</scope>
    <source>
        <strain evidence="6 8">NCTC11012</strain>
    </source>
</reference>
<dbReference type="EMBL" id="UGQF01000001">
    <property type="protein sequence ID" value="STZ01885.1"/>
    <property type="molecule type" value="Genomic_DNA"/>
</dbReference>
<evidence type="ECO:0000313" key="6">
    <source>
        <dbReference type="EMBL" id="STZ01885.1"/>
    </source>
</evidence>
<keyword evidence="7" id="KW-1185">Reference proteome</keyword>
<reference evidence="5 7" key="1">
    <citation type="submission" date="2017-03" db="EMBL/GenBank/DDBJ databases">
        <title>Draft genome sequence of Moraxella equi CCUG 4950T type strain.</title>
        <authorList>
            <person name="Salva-Serra F."/>
            <person name="Engstrom-Jakobsson H."/>
            <person name="Thorell K."/>
            <person name="Jaen-Luchoro D."/>
            <person name="Gonzales-Siles L."/>
            <person name="Karlsson R."/>
            <person name="Yazdan S."/>
            <person name="Boulund F."/>
            <person name="Johnning A."/>
            <person name="Engstrand L."/>
            <person name="Kristiansson E."/>
            <person name="Moore E."/>
        </authorList>
    </citation>
    <scope>NUCLEOTIDE SEQUENCE [LARGE SCALE GENOMIC DNA]</scope>
    <source>
        <strain evidence="5 7">CCUG 4950</strain>
    </source>
</reference>
<feature type="domain" description="DUF7834" evidence="4">
    <location>
        <begin position="194"/>
        <end position="423"/>
    </location>
</feature>
<dbReference type="Pfam" id="PF03235">
    <property type="entry name" value="GmrSD_N"/>
    <property type="match status" value="2"/>
</dbReference>
<dbReference type="Proteomes" id="UP000190777">
    <property type="component" value="Unassembled WGS sequence"/>
</dbReference>
<evidence type="ECO:0000259" key="3">
    <source>
        <dbReference type="Pfam" id="PF07510"/>
    </source>
</evidence>
<dbReference type="Pfam" id="PF07510">
    <property type="entry name" value="GmrSD_C"/>
    <property type="match status" value="1"/>
</dbReference>
<accession>A0A378QM24</accession>
<feature type="domain" description="GmrSD restriction endonucleases N-terminal" evidence="2">
    <location>
        <begin position="457"/>
        <end position="639"/>
    </location>
</feature>
<feature type="domain" description="GmrSD restriction endonucleases N-terminal" evidence="2">
    <location>
        <begin position="19"/>
        <end position="181"/>
    </location>
</feature>
<dbReference type="InterPro" id="IPR057156">
    <property type="entry name" value="DUF7834"/>
</dbReference>
<feature type="compositionally biased region" description="Basic and acidic residues" evidence="1">
    <location>
        <begin position="705"/>
        <end position="720"/>
    </location>
</feature>
<evidence type="ECO:0000259" key="2">
    <source>
        <dbReference type="Pfam" id="PF03235"/>
    </source>
</evidence>
<sequence>MSKNDEKVSIKTINKMFEYQLTIPDYQRPYKWQIKHIKQLVDDIYSYFKDKIQECRLGVIVLHKDEGKDEYNIVDGQQRLTSLFLLLYVLNNNENPFGEPNFLHNKFNHSQSVEHIKQNYEYLKSYVVDFGLGDDFKDFILGKCTFATVILTDIDEAFQYFNSQNSRGKSLEAYDLLKAYHLREMVGVDKPAIQSTVEQWERAITHPISLKLIINDILYRHREWGRFRSAEYFDGQKVDIFKGIKSKDKERHIQTLLRHLSSPDMNMPMFDGVGFFDYIANYRQLYGSLFDDGGLVNNEQIALSDKNNEPLYQTLQANTGRVGDFYLFTLFRIIVMAYYDKFGDYELKRAVRKIAQWVYRLRLEKTRVSFATIENYGMKDISIAFNDGDYQQMNSLYNVIRCASMPDEVLDFQIKQVNIKFENAEYAEKLLSGLVINKLGEKQLNNSQNQGIARLSIKELFDGQDKYIIPIYQRNYAWGEQEVAQLIDDIHRHEQGKYYLGSLTVKKGDDGFEVIDGQQRLTTLFLLLSVLEYSFGLGLSFEHRENSSKELDIIKRDEELDYNKDSQIAVIYHYLKKDGKKLFVHDNKNQQDFLKKLLDQVQIIRTEIPENTDLNQYFERMNNRGEQLEHHEVIKAKLMGKLDQADQAVFSAIWNACSDMNRYAVSSFSSDERKALFESGGEYFRLYENFGNIKNKFPEAQKSQNSDDKQPNDEPKKLSEILKPSTVQPINEKSVKQSERFTSIIDFPNFLVQVLYLFLKDKKGDIAINNGIHRLDEKNLIKQFEQSGLYESVDDIKDFAVHLLNVRVLFDRHVIKHDGLDNKDDWYIYQFKKSDKNNSNNYYANAFDVADQDKQIKMLQTMFHYSFPAKNYKYWLFAYLKQLNDESRKKLEKHEANGCAFKLPANEHIKFLEELCDKFYFNRFYNYASDKSSKGDEYFDIIYQKVDERTSVLNCDFLHQGTDVENFIFNRLDYILWRKQGRWCWRNDENFKAGIDLSEFLKKFKFTARNSVEHYYPQNPVNGKKLSDNDDENGKIINSFGNLCLINHSQNSSLNNRMPDEKKSGYKDKVARHQSVSIKQMLMFTYKEWDKNTIQEHGEKMIKLLNEKIST</sequence>
<evidence type="ECO:0000256" key="1">
    <source>
        <dbReference type="SAM" id="MobiDB-lite"/>
    </source>
</evidence>
<dbReference type="PANTHER" id="PTHR35149:SF1">
    <property type="entry name" value="DUF5655 DOMAIN-CONTAINING PROTEIN"/>
    <property type="match status" value="1"/>
</dbReference>
<feature type="domain" description="GmrSD restriction endonucleases C-terminal" evidence="3">
    <location>
        <begin position="1002"/>
        <end position="1103"/>
    </location>
</feature>